<sequence length="491" mass="49204">MSALLASALLTSLLSPAGAVTSPPANAVTSPSTDAVTGAAGECSGVASDFDADGRPDTVVAAPYATVGGVFRAGEVTVRYGTGRTERLSQGSRGAPGAAETGDSFGSAVAAGDFDGDGCADLAVGASEEFLDARRPGEDGDGVVHLFHGSPRGLRPGKALDVTGFGRRAAGDRFGAALAVGQLDGDRADELVIGVPGLGVGGGIGVYGVKGHRPYTLTKETPWIAQDALSTDEFGATVAAGDFDGDGRDEVAVGAPGDGGQRSGAGSVTILDLAARQAGAYTQESPNVKGSAEKWDHFGAALAVGDFDADGRDDLAIGVPGEDLDANVRALDYGAGAVHVLYGSRRGLSALGSEMWTQNTRGVVGRARYADRFGTALAAGDFNGDGDDDLAIGVPGESAVQVLAGTRSGGLTRHHNVLIPRGRDGFGASLAPVRRADGSPDDLLVGSPDHGTVVLIGGAVRKGSYPGLSARRLRPHGSGPAGSLYGYALLP</sequence>
<evidence type="ECO:0000256" key="1">
    <source>
        <dbReference type="ARBA" id="ARBA00022729"/>
    </source>
</evidence>
<dbReference type="InterPro" id="IPR000413">
    <property type="entry name" value="Integrin_alpha"/>
</dbReference>
<evidence type="ECO:0000256" key="3">
    <source>
        <dbReference type="ARBA" id="ARBA00022801"/>
    </source>
</evidence>
<evidence type="ECO:0000313" key="6">
    <source>
        <dbReference type="EMBL" id="MFC3983305.1"/>
    </source>
</evidence>
<evidence type="ECO:0000313" key="7">
    <source>
        <dbReference type="Proteomes" id="UP001595698"/>
    </source>
</evidence>
<keyword evidence="1 5" id="KW-0732">Signal</keyword>
<dbReference type="SUPFAM" id="SSF69318">
    <property type="entry name" value="Integrin alpha N-terminal domain"/>
    <property type="match status" value="3"/>
</dbReference>
<dbReference type="PRINTS" id="PR01185">
    <property type="entry name" value="INTEGRINA"/>
</dbReference>
<dbReference type="InterPro" id="IPR028994">
    <property type="entry name" value="Integrin_alpha_N"/>
</dbReference>
<dbReference type="InterPro" id="IPR013519">
    <property type="entry name" value="Int_alpha_beta-p"/>
</dbReference>
<proteinExistence type="predicted"/>
<evidence type="ECO:0000256" key="4">
    <source>
        <dbReference type="ARBA" id="ARBA00023180"/>
    </source>
</evidence>
<dbReference type="RefSeq" id="WP_386192365.1">
    <property type="nucleotide sequence ID" value="NZ_JBHSBC010000023.1"/>
</dbReference>
<dbReference type="Pfam" id="PF01839">
    <property type="entry name" value="FG-GAP"/>
    <property type="match status" value="4"/>
</dbReference>
<dbReference type="PROSITE" id="PS51470">
    <property type="entry name" value="FG_GAP"/>
    <property type="match status" value="4"/>
</dbReference>
<keyword evidence="2" id="KW-0677">Repeat</keyword>
<feature type="chain" id="PRO_5047460341" evidence="5">
    <location>
        <begin position="28"/>
        <end position="491"/>
    </location>
</feature>
<keyword evidence="3" id="KW-0378">Hydrolase</keyword>
<dbReference type="Gene3D" id="2.130.10.130">
    <property type="entry name" value="Integrin alpha, N-terminal"/>
    <property type="match status" value="3"/>
</dbReference>
<feature type="signal peptide" evidence="5">
    <location>
        <begin position="1"/>
        <end position="27"/>
    </location>
</feature>
<evidence type="ECO:0000256" key="2">
    <source>
        <dbReference type="ARBA" id="ARBA00022737"/>
    </source>
</evidence>
<dbReference type="InterPro" id="IPR013517">
    <property type="entry name" value="FG-GAP"/>
</dbReference>
<protein>
    <submittedName>
        <fullName evidence="6">FG-GAP and VCBS repeat-containing protein</fullName>
    </submittedName>
</protein>
<dbReference type="PANTHER" id="PTHR23221:SF7">
    <property type="entry name" value="PHOSPHATIDYLINOSITOL-GLYCAN-SPECIFIC PHOSPHOLIPASE D"/>
    <property type="match status" value="1"/>
</dbReference>
<dbReference type="PANTHER" id="PTHR23221">
    <property type="entry name" value="GLYCOSYLPHOSPHATIDYLINOSITOL PHOSPHOLIPASE D"/>
    <property type="match status" value="1"/>
</dbReference>
<dbReference type="EMBL" id="JBHSBC010000023">
    <property type="protein sequence ID" value="MFC3983305.1"/>
    <property type="molecule type" value="Genomic_DNA"/>
</dbReference>
<dbReference type="SMART" id="SM00191">
    <property type="entry name" value="Int_alpha"/>
    <property type="match status" value="7"/>
</dbReference>
<keyword evidence="4" id="KW-0325">Glycoprotein</keyword>
<accession>A0ABV8F760</accession>
<dbReference type="Proteomes" id="UP001595698">
    <property type="component" value="Unassembled WGS sequence"/>
</dbReference>
<name>A0ABV8F760_9ACTN</name>
<keyword evidence="7" id="KW-1185">Reference proteome</keyword>
<reference evidence="7" key="1">
    <citation type="journal article" date="2019" name="Int. J. Syst. Evol. Microbiol.">
        <title>The Global Catalogue of Microorganisms (GCM) 10K type strain sequencing project: providing services to taxonomists for standard genome sequencing and annotation.</title>
        <authorList>
            <consortium name="The Broad Institute Genomics Platform"/>
            <consortium name="The Broad Institute Genome Sequencing Center for Infectious Disease"/>
            <person name="Wu L."/>
            <person name="Ma J."/>
        </authorList>
    </citation>
    <scope>NUCLEOTIDE SEQUENCE [LARGE SCALE GENOMIC DNA]</scope>
    <source>
        <strain evidence="7">TBRC 7912</strain>
    </source>
</reference>
<gene>
    <name evidence="6" type="ORF">ACFOYY_24460</name>
</gene>
<evidence type="ECO:0000256" key="5">
    <source>
        <dbReference type="SAM" id="SignalP"/>
    </source>
</evidence>
<organism evidence="6 7">
    <name type="scientific">Streptosporangium jomthongense</name>
    <dbReference type="NCBI Taxonomy" id="1193683"/>
    <lineage>
        <taxon>Bacteria</taxon>
        <taxon>Bacillati</taxon>
        <taxon>Actinomycetota</taxon>
        <taxon>Actinomycetes</taxon>
        <taxon>Streptosporangiales</taxon>
        <taxon>Streptosporangiaceae</taxon>
        <taxon>Streptosporangium</taxon>
    </lineage>
</organism>
<comment type="caution">
    <text evidence="6">The sequence shown here is derived from an EMBL/GenBank/DDBJ whole genome shotgun (WGS) entry which is preliminary data.</text>
</comment>